<gene>
    <name evidence="1" type="ORF">PGIGA_G00215030</name>
</gene>
<comment type="caution">
    <text evidence="1">The sequence shown here is derived from an EMBL/GenBank/DDBJ whole genome shotgun (WGS) entry which is preliminary data.</text>
</comment>
<evidence type="ECO:0000313" key="1">
    <source>
        <dbReference type="EMBL" id="MCI4378362.1"/>
    </source>
</evidence>
<sequence length="120" mass="12565">MEQSLQILHVITPVRASPDYRLITPGSHLLTQSTAIISPGSSATHHQIVPASVRFPAQPACLLIPSSCPATPSPTLSSSWFTSSALGSHVTALSSSPVQAITQACSHSAFSHSLKLLTRV</sequence>
<keyword evidence="2" id="KW-1185">Reference proteome</keyword>
<reference evidence="1 2" key="1">
    <citation type="journal article" date="2022" name="bioRxiv">
        <title>An ancient truncated duplication of the anti-Mullerian hormone receptor type 2 gene is a potential conserved master sex determinant in the Pangasiidae catfish family.</title>
        <authorList>
            <person name="Wen M."/>
            <person name="Pan Q."/>
            <person name="Jouanno E."/>
            <person name="Montfort J."/>
            <person name="Zahm M."/>
            <person name="Cabau C."/>
            <person name="Klopp C."/>
            <person name="Iampietro C."/>
            <person name="Roques C."/>
            <person name="Bouchez O."/>
            <person name="Castinel A."/>
            <person name="Donnadieu C."/>
            <person name="Parrinello H."/>
            <person name="Poncet C."/>
            <person name="Belmonte E."/>
            <person name="Gautier V."/>
            <person name="Avarre J.-C."/>
            <person name="Dugue R."/>
            <person name="Gustiano R."/>
            <person name="Ha T.T.T."/>
            <person name="Campet M."/>
            <person name="Sriphairoj K."/>
            <person name="Ribolli J."/>
            <person name="de Almeida F.L."/>
            <person name="Desvignes T."/>
            <person name="Postlethwait J.H."/>
            <person name="Bucao C.F."/>
            <person name="Robinson-Rechavi M."/>
            <person name="Bobe J."/>
            <person name="Herpin A."/>
            <person name="Guiguen Y."/>
        </authorList>
    </citation>
    <scope>NUCLEOTIDE SEQUENCE [LARGE SCALE GENOMIC DNA]</scope>
    <source>
        <strain evidence="1">YG-Dec2019</strain>
    </source>
</reference>
<dbReference type="Proteomes" id="UP000829447">
    <property type="component" value="Linkage Group LG5"/>
</dbReference>
<name>A0ACC5WH25_PANGG</name>
<protein>
    <submittedName>
        <fullName evidence="1">Uncharacterized protein</fullName>
    </submittedName>
</protein>
<proteinExistence type="predicted"/>
<dbReference type="EMBL" id="CM040458">
    <property type="protein sequence ID" value="MCI4378362.1"/>
    <property type="molecule type" value="Genomic_DNA"/>
</dbReference>
<accession>A0ACC5WH25</accession>
<evidence type="ECO:0000313" key="2">
    <source>
        <dbReference type="Proteomes" id="UP000829447"/>
    </source>
</evidence>
<organism evidence="1 2">
    <name type="scientific">Pangasianodon gigas</name>
    <name type="common">Mekong giant catfish</name>
    <name type="synonym">Pangasius gigas</name>
    <dbReference type="NCBI Taxonomy" id="30993"/>
    <lineage>
        <taxon>Eukaryota</taxon>
        <taxon>Metazoa</taxon>
        <taxon>Chordata</taxon>
        <taxon>Craniata</taxon>
        <taxon>Vertebrata</taxon>
        <taxon>Euteleostomi</taxon>
        <taxon>Actinopterygii</taxon>
        <taxon>Neopterygii</taxon>
        <taxon>Teleostei</taxon>
        <taxon>Ostariophysi</taxon>
        <taxon>Siluriformes</taxon>
        <taxon>Pangasiidae</taxon>
        <taxon>Pangasianodon</taxon>
    </lineage>
</organism>